<dbReference type="Gene3D" id="3.60.40.10">
    <property type="entry name" value="PPM-type phosphatase domain"/>
    <property type="match status" value="1"/>
</dbReference>
<dbReference type="Gene3D" id="3.30.450.40">
    <property type="match status" value="1"/>
</dbReference>
<gene>
    <name evidence="4" type="ORF">GCM10022207_31660</name>
</gene>
<dbReference type="InterPro" id="IPR036890">
    <property type="entry name" value="HATPase_C_sf"/>
</dbReference>
<dbReference type="SMART" id="SM00331">
    <property type="entry name" value="PP2C_SIG"/>
    <property type="match status" value="1"/>
</dbReference>
<dbReference type="SUPFAM" id="SSF55785">
    <property type="entry name" value="PYP-like sensor domain (PAS domain)"/>
    <property type="match status" value="1"/>
</dbReference>
<dbReference type="InterPro" id="IPR035965">
    <property type="entry name" value="PAS-like_dom_sf"/>
</dbReference>
<evidence type="ECO:0000256" key="1">
    <source>
        <dbReference type="ARBA" id="ARBA00022801"/>
    </source>
</evidence>
<reference evidence="5" key="1">
    <citation type="journal article" date="2019" name="Int. J. Syst. Evol. Microbiol.">
        <title>The Global Catalogue of Microorganisms (GCM) 10K type strain sequencing project: providing services to taxonomists for standard genome sequencing and annotation.</title>
        <authorList>
            <consortium name="The Broad Institute Genomics Platform"/>
            <consortium name="The Broad Institute Genome Sequencing Center for Infectious Disease"/>
            <person name="Wu L."/>
            <person name="Ma J."/>
        </authorList>
    </citation>
    <scope>NUCLEOTIDE SEQUENCE [LARGE SCALE GENOMIC DNA]</scope>
    <source>
        <strain evidence="5">JCM 16578</strain>
    </source>
</reference>
<dbReference type="InterPro" id="IPR036457">
    <property type="entry name" value="PPM-type-like_dom_sf"/>
</dbReference>
<dbReference type="InterPro" id="IPR013656">
    <property type="entry name" value="PAS_4"/>
</dbReference>
<feature type="domain" description="GAF" evidence="2">
    <location>
        <begin position="155"/>
        <end position="325"/>
    </location>
</feature>
<dbReference type="EMBL" id="BAAAZA010000007">
    <property type="protein sequence ID" value="GAA3864887.1"/>
    <property type="molecule type" value="Genomic_DNA"/>
</dbReference>
<proteinExistence type="predicted"/>
<dbReference type="Gene3D" id="3.30.565.10">
    <property type="entry name" value="Histidine kinase-like ATPase, C-terminal domain"/>
    <property type="match status" value="1"/>
</dbReference>
<dbReference type="Pfam" id="PF08448">
    <property type="entry name" value="PAS_4"/>
    <property type="match status" value="1"/>
</dbReference>
<dbReference type="Gene3D" id="3.30.450.20">
    <property type="entry name" value="PAS domain"/>
    <property type="match status" value="1"/>
</dbReference>
<dbReference type="CDD" id="cd00130">
    <property type="entry name" value="PAS"/>
    <property type="match status" value="1"/>
</dbReference>
<keyword evidence="5" id="KW-1185">Reference proteome</keyword>
<dbReference type="SUPFAM" id="SSF55874">
    <property type="entry name" value="ATPase domain of HSP90 chaperone/DNA topoisomerase II/histidine kinase"/>
    <property type="match status" value="1"/>
</dbReference>
<dbReference type="RefSeq" id="WP_331268980.1">
    <property type="nucleotide sequence ID" value="NZ_BAAAZA010000007.1"/>
</dbReference>
<comment type="caution">
    <text evidence="4">The sequence shown here is derived from an EMBL/GenBank/DDBJ whole genome shotgun (WGS) entry which is preliminary data.</text>
</comment>
<dbReference type="Pfam" id="PF01590">
    <property type="entry name" value="GAF"/>
    <property type="match status" value="1"/>
</dbReference>
<evidence type="ECO:0000313" key="4">
    <source>
        <dbReference type="EMBL" id="GAA3864887.1"/>
    </source>
</evidence>
<evidence type="ECO:0000259" key="3">
    <source>
        <dbReference type="SMART" id="SM00331"/>
    </source>
</evidence>
<dbReference type="PANTHER" id="PTHR43156:SF2">
    <property type="entry name" value="STAGE II SPORULATION PROTEIN E"/>
    <property type="match status" value="1"/>
</dbReference>
<dbReference type="InterPro" id="IPR029016">
    <property type="entry name" value="GAF-like_dom_sf"/>
</dbReference>
<dbReference type="Proteomes" id="UP001501563">
    <property type="component" value="Unassembled WGS sequence"/>
</dbReference>
<evidence type="ECO:0000313" key="5">
    <source>
        <dbReference type="Proteomes" id="UP001501563"/>
    </source>
</evidence>
<dbReference type="InterPro" id="IPR052016">
    <property type="entry name" value="Bact_Sigma-Reg"/>
</dbReference>
<dbReference type="CDD" id="cd16936">
    <property type="entry name" value="HATPase_RsbW-like"/>
    <property type="match status" value="1"/>
</dbReference>
<dbReference type="Pfam" id="PF13581">
    <property type="entry name" value="HATPase_c_2"/>
    <property type="match status" value="1"/>
</dbReference>
<sequence>MAEGRGGSDARDAGMATLDALFARSPIGLAVLDTDLRVLRISTAGPTVRGLREEDLVGRPIPNAHHVVEEKAARDLLRGVLKDGVPVQGRVMRARPPADHGQERLYEISAFRLEERSGTVLGVAMTVVDVTDRERARIRLGILDAVRECVGRTLDVVATCQELAEELVPAFADVAVVEVVDAVIRGDDPPLSPLPRDVRLRRVAFRSNAAGAQPQAYPVGDVRAIPGPTPYSQAVADLRPRTVALRPDLPWLTADPARARAISESGSHSLLAVPLDLRGTVIGLVCLYRARTPGAYDEDDLELARDVARHTALCIDNARRYTRDHTVAATVLRHILPLFPASLTALESAGIARPGEGGSGWFDTIGLSGARTALVAGTVAGGGIQAAATVGQLRTVVHSFAALDLDPEELLARLNDTAALLAAERAAVPPGTPLHREPLTASCVYGVYDPLTRMCTVARAGHPAPVVVHPDGTVDRPDTPAGPGLGSTDRAPFAADHIRLPHGSVIAFAGNAVLASHLTCERSPLRLAVADGDQPVQQLCDDILYGLPADMEADDAVLLVARTRPFPCDRIATRRLDDEPTAAATARGYARDRLADWRVGQETALNAELIVSELVTNALRYGGPPLELRLILDRGLTCEVSDCSATAPHLRHARTTDEGGRGLFIVSQLSQAWGTRYSPDGKTVWTEQALEPP</sequence>
<evidence type="ECO:0000259" key="2">
    <source>
        <dbReference type="SMART" id="SM00065"/>
    </source>
</evidence>
<organism evidence="4 5">
    <name type="scientific">Streptomyces lannensis</name>
    <dbReference type="NCBI Taxonomy" id="766498"/>
    <lineage>
        <taxon>Bacteria</taxon>
        <taxon>Bacillati</taxon>
        <taxon>Actinomycetota</taxon>
        <taxon>Actinomycetes</taxon>
        <taxon>Kitasatosporales</taxon>
        <taxon>Streptomycetaceae</taxon>
        <taxon>Streptomyces</taxon>
    </lineage>
</organism>
<dbReference type="Pfam" id="PF07228">
    <property type="entry name" value="SpoIIE"/>
    <property type="match status" value="1"/>
</dbReference>
<dbReference type="InterPro" id="IPR003018">
    <property type="entry name" value="GAF"/>
</dbReference>
<dbReference type="NCBIfam" id="TIGR00229">
    <property type="entry name" value="sensory_box"/>
    <property type="match status" value="1"/>
</dbReference>
<keyword evidence="1" id="KW-0378">Hydrolase</keyword>
<dbReference type="InterPro" id="IPR001932">
    <property type="entry name" value="PPM-type_phosphatase-like_dom"/>
</dbReference>
<name>A0ABP7K458_9ACTN</name>
<dbReference type="PANTHER" id="PTHR43156">
    <property type="entry name" value="STAGE II SPORULATION PROTEIN E-RELATED"/>
    <property type="match status" value="1"/>
</dbReference>
<accession>A0ABP7K458</accession>
<dbReference type="InterPro" id="IPR000014">
    <property type="entry name" value="PAS"/>
</dbReference>
<dbReference type="SUPFAM" id="SSF55781">
    <property type="entry name" value="GAF domain-like"/>
    <property type="match status" value="1"/>
</dbReference>
<dbReference type="SMART" id="SM00065">
    <property type="entry name" value="GAF"/>
    <property type="match status" value="1"/>
</dbReference>
<dbReference type="InterPro" id="IPR003594">
    <property type="entry name" value="HATPase_dom"/>
</dbReference>
<feature type="domain" description="PPM-type phosphatase" evidence="3">
    <location>
        <begin position="346"/>
        <end position="563"/>
    </location>
</feature>
<protein>
    <submittedName>
        <fullName evidence="4">SpoIIE family protein phosphatase</fullName>
    </submittedName>
</protein>